<evidence type="ECO:0000256" key="1">
    <source>
        <dbReference type="ARBA" id="ARBA00001947"/>
    </source>
</evidence>
<dbReference type="EMBL" id="JAHDYR010000008">
    <property type="protein sequence ID" value="KAG9395787.1"/>
    <property type="molecule type" value="Genomic_DNA"/>
</dbReference>
<dbReference type="GO" id="GO:0006508">
    <property type="term" value="P:proteolysis"/>
    <property type="evidence" value="ECO:0007669"/>
    <property type="project" value="InterPro"/>
</dbReference>
<name>A0A8J6BEI1_9EUKA</name>
<dbReference type="InterPro" id="IPR007484">
    <property type="entry name" value="Peptidase_M28"/>
</dbReference>
<dbReference type="Proteomes" id="UP000717585">
    <property type="component" value="Unassembled WGS sequence"/>
</dbReference>
<accession>A0A8J6BEI1</accession>
<evidence type="ECO:0000313" key="5">
    <source>
        <dbReference type="EMBL" id="KAG9395787.1"/>
    </source>
</evidence>
<evidence type="ECO:0000256" key="2">
    <source>
        <dbReference type="ARBA" id="ARBA00005634"/>
    </source>
</evidence>
<sequence length="807" mass="85764">MTRSGFLKIFDSIDWEWATLTVMSNEVSFEPALDLAAIKRRAKNRIRKQNAVFLLGCVLFVAAFFSLHYAANDFDHNLTVPLEPRKRYDFNSTRVFEHLSLFQGPREWGQEGWEAARQFILEQIPQTPDVSGIEVNVHQITSTGVSEQLLKGHYTAYTAIPVVYVTVHDPALNPACEDVLMYSAHWDGNYAGPGTSDDLAGIMAMLEVLNTVVSSGPQFIGTNALGFAFLGSEETGLEGSDAFIHTDHADRVSAVVNLEAMGGGGKPNLASMSPGTASLLPFDRLTLGSPMVGAGLYHDVFMAGVISPTTDSVNYRYAGLPSIDLVFLKDSFIYHTRDDNIEHTSPADLNSLGQTMLAIAEQHGSATRATTGHGTSTVTYVTVFGALLAIPWNETRAAIFIVVIVNVIGIMRHGPSRAVVAAMQMAALGVGAVAVTVLLIYPASFAAHLASYQRVPMIMTAVGLIHLLSGSIIYRMISRQSVASMALARHYGALALAVIALALARVNAHSTIIPIIAAVLLTLGSVPGLGLLSALTALACVGDVIARFVPILDVIALYNEAADPAVIAILSIGLAPCMVVLAATVTGPSTKLALLLIAACLCAIFVPVMPYSAARPASVLVGHISTPDGDEKVQICTMRPHDIEILEATIKSAGYDTVTGPCDLALKNATGVTLMGAARPTGFHPATMTHTKVDSGHLLTIDSSTTTASNSRWILKITPDMDGEIIVSTDPGRIIHAEARSTIEIFHQGAPGLAQVTFTGPGALSVWFGHKASDVPDDVQVVMGRLPNWVRPFAAHSLAPDGVVRTV</sequence>
<evidence type="ECO:0000259" key="4">
    <source>
        <dbReference type="Pfam" id="PF04389"/>
    </source>
</evidence>
<comment type="similarity">
    <text evidence="2">Belongs to the peptidase M28 family. M28B subfamily.</text>
</comment>
<reference evidence="5" key="1">
    <citation type="submission" date="2021-05" db="EMBL/GenBank/DDBJ databases">
        <title>A free-living protist that lacks canonical eukaryotic 1 DNA replication and segregation systems.</title>
        <authorList>
            <person name="Salas-Leiva D.E."/>
            <person name="Tromer E.C."/>
            <person name="Curtis B.A."/>
            <person name="Jerlstrom-Hultqvist J."/>
            <person name="Kolisko M."/>
            <person name="Yi Z."/>
            <person name="Salas-Leiva J.S."/>
            <person name="Gallot-Lavallee L."/>
            <person name="Kops G.J.P.L."/>
            <person name="Archibald J.M."/>
            <person name="Simpson A.G.B."/>
            <person name="Roger A.J."/>
        </authorList>
    </citation>
    <scope>NUCLEOTIDE SEQUENCE</scope>
    <source>
        <strain evidence="5">BICM</strain>
    </source>
</reference>
<comment type="caution">
    <text evidence="5">The sequence shown here is derived from an EMBL/GenBank/DDBJ whole genome shotgun (WGS) entry which is preliminary data.</text>
</comment>
<protein>
    <submittedName>
        <fullName evidence="5">Peptidase family M28</fullName>
    </submittedName>
</protein>
<feature type="transmembrane region" description="Helical" evidence="3">
    <location>
        <begin position="539"/>
        <end position="559"/>
    </location>
</feature>
<gene>
    <name evidence="5" type="ORF">J8273_2699</name>
</gene>
<feature type="domain" description="Peptidase M28" evidence="4">
    <location>
        <begin position="177"/>
        <end position="359"/>
    </location>
</feature>
<keyword evidence="6" id="KW-1185">Reference proteome</keyword>
<evidence type="ECO:0000313" key="6">
    <source>
        <dbReference type="Proteomes" id="UP000717585"/>
    </source>
</evidence>
<comment type="cofactor">
    <cofactor evidence="1">
        <name>Zn(2+)</name>
        <dbReference type="ChEBI" id="CHEBI:29105"/>
    </cofactor>
</comment>
<feature type="transmembrane region" description="Helical" evidence="3">
    <location>
        <begin position="51"/>
        <end position="71"/>
    </location>
</feature>
<keyword evidence="3" id="KW-0812">Transmembrane</keyword>
<dbReference type="OrthoDB" id="76293at2759"/>
<dbReference type="PANTHER" id="PTHR12147:SF26">
    <property type="entry name" value="PEPTIDASE M28 DOMAIN-CONTAINING PROTEIN"/>
    <property type="match status" value="1"/>
</dbReference>
<feature type="transmembrane region" description="Helical" evidence="3">
    <location>
        <begin position="397"/>
        <end position="414"/>
    </location>
</feature>
<proteinExistence type="inferred from homology"/>
<dbReference type="GO" id="GO:0008235">
    <property type="term" value="F:metalloexopeptidase activity"/>
    <property type="evidence" value="ECO:0007669"/>
    <property type="project" value="InterPro"/>
</dbReference>
<feature type="transmembrane region" description="Helical" evidence="3">
    <location>
        <begin position="565"/>
        <end position="585"/>
    </location>
</feature>
<feature type="transmembrane region" description="Helical" evidence="3">
    <location>
        <begin position="455"/>
        <end position="474"/>
    </location>
</feature>
<dbReference type="Pfam" id="PF04389">
    <property type="entry name" value="Peptidase_M28"/>
    <property type="match status" value="1"/>
</dbReference>
<feature type="transmembrane region" description="Helical" evidence="3">
    <location>
        <begin position="512"/>
        <end position="532"/>
    </location>
</feature>
<feature type="transmembrane region" description="Helical" evidence="3">
    <location>
        <begin position="592"/>
        <end position="611"/>
    </location>
</feature>
<dbReference type="PANTHER" id="PTHR12147">
    <property type="entry name" value="METALLOPEPTIDASE M28 FAMILY MEMBER"/>
    <property type="match status" value="1"/>
</dbReference>
<dbReference type="Gene3D" id="3.40.630.10">
    <property type="entry name" value="Zn peptidases"/>
    <property type="match status" value="1"/>
</dbReference>
<dbReference type="SUPFAM" id="SSF53187">
    <property type="entry name" value="Zn-dependent exopeptidases"/>
    <property type="match status" value="1"/>
</dbReference>
<feature type="transmembrane region" description="Helical" evidence="3">
    <location>
        <begin position="426"/>
        <end position="449"/>
    </location>
</feature>
<dbReference type="InterPro" id="IPR045175">
    <property type="entry name" value="M28_fam"/>
</dbReference>
<feature type="transmembrane region" description="Helical" evidence="3">
    <location>
        <begin position="486"/>
        <end position="506"/>
    </location>
</feature>
<keyword evidence="3" id="KW-1133">Transmembrane helix</keyword>
<organism evidence="5 6">
    <name type="scientific">Carpediemonas membranifera</name>
    <dbReference type="NCBI Taxonomy" id="201153"/>
    <lineage>
        <taxon>Eukaryota</taxon>
        <taxon>Metamonada</taxon>
        <taxon>Carpediemonas-like organisms</taxon>
        <taxon>Carpediemonas</taxon>
    </lineage>
</organism>
<keyword evidence="3" id="KW-0472">Membrane</keyword>
<dbReference type="AlphaFoldDB" id="A0A8J6BEI1"/>
<evidence type="ECO:0000256" key="3">
    <source>
        <dbReference type="SAM" id="Phobius"/>
    </source>
</evidence>